<dbReference type="EC" id="3.4.22.54" evidence="10"/>
<dbReference type="Pfam" id="PF00648">
    <property type="entry name" value="Peptidase_C2"/>
    <property type="match status" value="1"/>
</dbReference>
<dbReference type="PRINTS" id="PR00704">
    <property type="entry name" value="CALPAIN"/>
</dbReference>
<feature type="domain" description="Calpain catalytic" evidence="12">
    <location>
        <begin position="89"/>
        <end position="387"/>
    </location>
</feature>
<evidence type="ECO:0000256" key="6">
    <source>
        <dbReference type="ARBA" id="ARBA00022807"/>
    </source>
</evidence>
<dbReference type="Pfam" id="PF16648">
    <property type="entry name" value="Calpain_u2"/>
    <property type="match status" value="1"/>
</dbReference>
<comment type="catalytic activity">
    <reaction evidence="10">
        <text>Broad endopeptidase activity.</text>
        <dbReference type="EC" id="3.4.22.54"/>
    </reaction>
</comment>
<dbReference type="Proteomes" id="UP000261540">
    <property type="component" value="Unplaced"/>
</dbReference>
<dbReference type="SMART" id="SM00720">
    <property type="entry name" value="calpain_III"/>
    <property type="match status" value="1"/>
</dbReference>
<dbReference type="PROSITE" id="PS00018">
    <property type="entry name" value="EF_HAND_1"/>
    <property type="match status" value="1"/>
</dbReference>
<dbReference type="FunFam" id="2.60.120.380:FF:000002">
    <property type="entry name" value="calpain-3 isoform X1"/>
    <property type="match status" value="1"/>
</dbReference>
<dbReference type="CDD" id="cd00214">
    <property type="entry name" value="Calpain_III"/>
    <property type="match status" value="1"/>
</dbReference>
<dbReference type="GO" id="GO:0004198">
    <property type="term" value="F:calcium-dependent cysteine-type endopeptidase activity"/>
    <property type="evidence" value="ECO:0007669"/>
    <property type="project" value="UniProtKB-UniRule"/>
</dbReference>
<comment type="function">
    <text evidence="10">Calcium-regulated non-lysosomal thiol-protease.</text>
</comment>
<organism evidence="14 15">
    <name type="scientific">Paramormyrops kingsleyae</name>
    <dbReference type="NCBI Taxonomy" id="1676925"/>
    <lineage>
        <taxon>Eukaryota</taxon>
        <taxon>Metazoa</taxon>
        <taxon>Chordata</taxon>
        <taxon>Craniata</taxon>
        <taxon>Vertebrata</taxon>
        <taxon>Euteleostomi</taxon>
        <taxon>Actinopterygii</taxon>
        <taxon>Neopterygii</taxon>
        <taxon>Teleostei</taxon>
        <taxon>Osteoglossocephala</taxon>
        <taxon>Osteoglossomorpha</taxon>
        <taxon>Osteoglossiformes</taxon>
        <taxon>Mormyridae</taxon>
        <taxon>Paramormyrops</taxon>
    </lineage>
</organism>
<comment type="similarity">
    <text evidence="1 10">Belongs to the peptidase C2 family.</text>
</comment>
<evidence type="ECO:0000256" key="10">
    <source>
        <dbReference type="RuleBase" id="RU367132"/>
    </source>
</evidence>
<dbReference type="AlphaFoldDB" id="A0A3B3QKN1"/>
<dbReference type="InterPro" id="IPR054069">
    <property type="entry name" value="CAPN3/13-like_C_EFh"/>
</dbReference>
<accession>A0A3B3QKN1</accession>
<protein>
    <recommendedName>
        <fullName evidence="10">Calpain-3</fullName>
        <ecNumber evidence="10">3.4.22.54</ecNumber>
    </recommendedName>
</protein>
<dbReference type="GeneTree" id="ENSGT00940000156092"/>
<dbReference type="InterPro" id="IPR033883">
    <property type="entry name" value="C2_III"/>
</dbReference>
<dbReference type="InterPro" id="IPR022684">
    <property type="entry name" value="Calpain_cysteine_protease"/>
</dbReference>
<dbReference type="GO" id="GO:0043066">
    <property type="term" value="P:negative regulation of apoptotic process"/>
    <property type="evidence" value="ECO:0007669"/>
    <property type="project" value="TreeGrafter"/>
</dbReference>
<evidence type="ECO:0000259" key="12">
    <source>
        <dbReference type="PROSITE" id="PS50203"/>
    </source>
</evidence>
<dbReference type="Pfam" id="PF00036">
    <property type="entry name" value="EF-hand_1"/>
    <property type="match status" value="1"/>
</dbReference>
<comment type="subcellular location">
    <subcellularLocation>
        <location evidence="10">Cytoplasm</location>
    </subcellularLocation>
</comment>
<dbReference type="Pfam" id="PF01067">
    <property type="entry name" value="Calpain_III"/>
    <property type="match status" value="1"/>
</dbReference>
<evidence type="ECO:0000256" key="3">
    <source>
        <dbReference type="ARBA" id="ARBA00022723"/>
    </source>
</evidence>
<dbReference type="SMART" id="SM00230">
    <property type="entry name" value="CysPc"/>
    <property type="match status" value="1"/>
</dbReference>
<keyword evidence="10" id="KW-0963">Cytoplasm</keyword>
<keyword evidence="5 9" id="KW-0378">Hydrolase</keyword>
<dbReference type="InterPro" id="IPR032100">
    <property type="entry name" value="Calpain_u2"/>
</dbReference>
<dbReference type="PANTHER" id="PTHR10183:SF329">
    <property type="entry name" value="CALPAIN-3"/>
    <property type="match status" value="1"/>
</dbReference>
<evidence type="ECO:0000313" key="15">
    <source>
        <dbReference type="Proteomes" id="UP000261540"/>
    </source>
</evidence>
<evidence type="ECO:0000256" key="5">
    <source>
        <dbReference type="ARBA" id="ARBA00022801"/>
    </source>
</evidence>
<dbReference type="InterPro" id="IPR022683">
    <property type="entry name" value="Calpain_III"/>
</dbReference>
<dbReference type="FunFam" id="3.90.70.10:FF:000001">
    <property type="entry name" value="Calpain-1 catalytic subunit"/>
    <property type="match status" value="1"/>
</dbReference>
<dbReference type="InterPro" id="IPR000169">
    <property type="entry name" value="Pept_cys_AS"/>
</dbReference>
<keyword evidence="7 10" id="KW-0106">Calcium</keyword>
<dbReference type="Gene3D" id="1.10.238.10">
    <property type="entry name" value="EF-hand"/>
    <property type="match status" value="1"/>
</dbReference>
<dbReference type="InterPro" id="IPR036213">
    <property type="entry name" value="Calpain_III_sf"/>
</dbReference>
<feature type="compositionally biased region" description="Basic and acidic residues" evidence="11">
    <location>
        <begin position="1"/>
        <end position="21"/>
    </location>
</feature>
<keyword evidence="3 10" id="KW-0479">Metal-binding</keyword>
<evidence type="ECO:0000256" key="9">
    <source>
        <dbReference type="PROSITE-ProRule" id="PRU00239"/>
    </source>
</evidence>
<sequence>MLKGKKLVEKKEEEKKDKEGGKMALKVTTPRSISVPTEAAPMPNKVGFPSATPGSIYSAILNRNHAVIDAKRLKNFIELRDKYFRKKVLFEDPLFPADDTSLFYSGQFPIKFEWKRPPEICENPQFIVGGANRTDICQGDLGDCWLLAAIACLTLNEKLLYRVIPPEQSFTENYAGIFHFQFWRYGDWVDVVVDDRIPTFNNQLVFTKSEVRNEFWSALLEKAYAKLHGSYEALKGGNTTEAMEDFTGGVTEFYDIKDAPKELYKIMKKALERGSLMGCSMDALVPARLETRTATGLVKGHAYSVTGVEECTKSLQKQPKIRLVRLRNPWGQVEWNGPWSDNSKEWASIAKAEKEKLQQQNAEDGEFWMSFDDFKRNFTKIEICNLTPDALQDDKIHKWTVSVNEGRWVRGCSAGGCRNYPDTFWTNPQYRLRLLEEDDDPDDNEVACTVVVALMQKNRRMERKMGANLFTIGFSIYEVPQEMHGNTQHMPKDFFLYNASKARCKSYINLREVTERFRLPPGEYIIVPSTYEPHQEGEFILRVFSEKNNLSEEIEHQIEANKPEPEKKEKKRKPIVFVSDIANANKEIEQEEYEEESKKKKEEVKKPAPATTECEEDKQFHSIFQQIAGDDMEITSNELKNVLNKAIGKHKELKTMGFCLESCRSMIALMDTDGSGKLNFDEFKHLWNKIKQWQGIFKRHDFDKSGTINSYDMRNAVNDAGFHLSNQLYDVITMRYANDNMKIDFDSYICCLVRLEGMFRAFHAFDKDGDGLIKLNVLEWLQLTMYA</sequence>
<comment type="subunit">
    <text evidence="10">Homodimer.</text>
</comment>
<dbReference type="InterPro" id="IPR002048">
    <property type="entry name" value="EF_hand_dom"/>
</dbReference>
<name>A0A3B3QKN1_9TELE</name>
<dbReference type="Pfam" id="PF21875">
    <property type="entry name" value="CAPN13-like_C_EFh"/>
    <property type="match status" value="1"/>
</dbReference>
<keyword evidence="15" id="KW-1185">Reference proteome</keyword>
<evidence type="ECO:0000256" key="11">
    <source>
        <dbReference type="SAM" id="MobiDB-lite"/>
    </source>
</evidence>
<feature type="region of interest" description="Disordered" evidence="11">
    <location>
        <begin position="1"/>
        <end position="22"/>
    </location>
</feature>
<feature type="active site" evidence="8 9">
    <location>
        <position position="144"/>
    </location>
</feature>
<feature type="active site" evidence="8 9">
    <location>
        <position position="301"/>
    </location>
</feature>
<dbReference type="InterPro" id="IPR038765">
    <property type="entry name" value="Papain-like_cys_pep_sf"/>
</dbReference>
<dbReference type="SUPFAM" id="SSF54001">
    <property type="entry name" value="Cysteine proteinases"/>
    <property type="match status" value="1"/>
</dbReference>
<feature type="domain" description="EF-hand" evidence="13">
    <location>
        <begin position="753"/>
        <end position="787"/>
    </location>
</feature>
<evidence type="ECO:0000256" key="1">
    <source>
        <dbReference type="ARBA" id="ARBA00007623"/>
    </source>
</evidence>
<dbReference type="GO" id="GO:0006508">
    <property type="term" value="P:proteolysis"/>
    <property type="evidence" value="ECO:0007669"/>
    <property type="project" value="UniProtKB-UniRule"/>
</dbReference>
<dbReference type="InterPro" id="IPR001300">
    <property type="entry name" value="Peptidase_C2_calpain_cat"/>
</dbReference>
<dbReference type="GO" id="GO:0005737">
    <property type="term" value="C:cytoplasm"/>
    <property type="evidence" value="ECO:0007669"/>
    <property type="project" value="UniProtKB-SubCell"/>
</dbReference>
<reference evidence="14" key="2">
    <citation type="submission" date="2025-09" db="UniProtKB">
        <authorList>
            <consortium name="Ensembl"/>
        </authorList>
    </citation>
    <scope>IDENTIFICATION</scope>
</reference>
<dbReference type="SMART" id="SM00054">
    <property type="entry name" value="EFh"/>
    <property type="match status" value="3"/>
</dbReference>
<dbReference type="InterPro" id="IPR011992">
    <property type="entry name" value="EF-hand-dom_pair"/>
</dbReference>
<dbReference type="GO" id="GO:0005509">
    <property type="term" value="F:calcium ion binding"/>
    <property type="evidence" value="ECO:0007669"/>
    <property type="project" value="UniProtKB-UniRule"/>
</dbReference>
<evidence type="ECO:0000256" key="4">
    <source>
        <dbReference type="ARBA" id="ARBA00022737"/>
    </source>
</evidence>
<dbReference type="Gene3D" id="3.90.70.10">
    <property type="entry name" value="Cysteine proteinases"/>
    <property type="match status" value="1"/>
</dbReference>
<evidence type="ECO:0000256" key="7">
    <source>
        <dbReference type="ARBA" id="ARBA00022837"/>
    </source>
</evidence>
<dbReference type="PROSITE" id="PS00139">
    <property type="entry name" value="THIOL_PROTEASE_CYS"/>
    <property type="match status" value="1"/>
</dbReference>
<feature type="active site" evidence="8 9">
    <location>
        <position position="328"/>
    </location>
</feature>
<dbReference type="InterPro" id="IPR022682">
    <property type="entry name" value="Calpain_domain_III"/>
</dbReference>
<dbReference type="SUPFAM" id="SSF47473">
    <property type="entry name" value="EF-hand"/>
    <property type="match status" value="1"/>
</dbReference>
<feature type="region of interest" description="Disordered" evidence="11">
    <location>
        <begin position="588"/>
        <end position="616"/>
    </location>
</feature>
<keyword evidence="6 9" id="KW-0788">Thiol protease</keyword>
<evidence type="ECO:0000256" key="8">
    <source>
        <dbReference type="PIRSR" id="PIRSR622684-1"/>
    </source>
</evidence>
<dbReference type="Ensembl" id="ENSPKIT00000030435.1">
    <property type="protein sequence ID" value="ENSPKIP00000006409.1"/>
    <property type="gene ID" value="ENSPKIG00000022673.1"/>
</dbReference>
<proteinExistence type="inferred from homology"/>
<feature type="compositionally biased region" description="Basic and acidic residues" evidence="11">
    <location>
        <begin position="596"/>
        <end position="606"/>
    </location>
</feature>
<reference evidence="14" key="1">
    <citation type="submission" date="2025-08" db="UniProtKB">
        <authorList>
            <consortium name="Ensembl"/>
        </authorList>
    </citation>
    <scope>IDENTIFICATION</scope>
</reference>
<dbReference type="Gene3D" id="2.60.120.380">
    <property type="match status" value="1"/>
</dbReference>
<evidence type="ECO:0000313" key="14">
    <source>
        <dbReference type="Ensembl" id="ENSPKIP00000006409.1"/>
    </source>
</evidence>
<dbReference type="FunFam" id="1.10.238.10:FF:000065">
    <property type="entry name" value="calpain-3 isoform X1"/>
    <property type="match status" value="1"/>
</dbReference>
<keyword evidence="4" id="KW-0677">Repeat</keyword>
<dbReference type="InterPro" id="IPR018247">
    <property type="entry name" value="EF_Hand_1_Ca_BS"/>
</dbReference>
<dbReference type="PROSITE" id="PS50203">
    <property type="entry name" value="CALPAIN_CAT"/>
    <property type="match status" value="1"/>
</dbReference>
<dbReference type="PANTHER" id="PTHR10183">
    <property type="entry name" value="CALPAIN"/>
    <property type="match status" value="1"/>
</dbReference>
<evidence type="ECO:0000259" key="13">
    <source>
        <dbReference type="PROSITE" id="PS50222"/>
    </source>
</evidence>
<keyword evidence="2 9" id="KW-0645">Protease</keyword>
<feature type="domain" description="EF-hand" evidence="13">
    <location>
        <begin position="688"/>
        <end position="723"/>
    </location>
</feature>
<dbReference type="SUPFAM" id="SSF49758">
    <property type="entry name" value="Calpain large subunit, middle domain (domain III)"/>
    <property type="match status" value="1"/>
</dbReference>
<evidence type="ECO:0000256" key="2">
    <source>
        <dbReference type="ARBA" id="ARBA00022670"/>
    </source>
</evidence>
<dbReference type="CDD" id="cd00044">
    <property type="entry name" value="CysPc"/>
    <property type="match status" value="1"/>
</dbReference>
<dbReference type="PROSITE" id="PS50222">
    <property type="entry name" value="EF_HAND_2"/>
    <property type="match status" value="2"/>
</dbReference>